<feature type="domain" description="Helicase ATP-binding" evidence="8">
    <location>
        <begin position="40"/>
        <end position="219"/>
    </location>
</feature>
<dbReference type="Proteomes" id="UP000663281">
    <property type="component" value="Chromosome"/>
</dbReference>
<dbReference type="GO" id="GO:0016787">
    <property type="term" value="F:hydrolase activity"/>
    <property type="evidence" value="ECO:0007669"/>
    <property type="project" value="UniProtKB-KW"/>
</dbReference>
<dbReference type="RefSeq" id="WP_207324196.1">
    <property type="nucleotide sequence ID" value="NZ_CP071504.1"/>
</dbReference>
<dbReference type="InterPro" id="IPR044742">
    <property type="entry name" value="DEAD/DEAH_RhlB"/>
</dbReference>
<dbReference type="InterPro" id="IPR027417">
    <property type="entry name" value="P-loop_NTPase"/>
</dbReference>
<name>A0A975AJ31_9GAMM</name>
<dbReference type="PROSITE" id="PS00039">
    <property type="entry name" value="DEAD_ATP_HELICASE"/>
    <property type="match status" value="1"/>
</dbReference>
<proteinExistence type="inferred from homology"/>
<dbReference type="KEGG" id="scyp:JYB88_11385"/>
<dbReference type="InterPro" id="IPR001650">
    <property type="entry name" value="Helicase_C-like"/>
</dbReference>
<dbReference type="InterPro" id="IPR014001">
    <property type="entry name" value="Helicase_ATP-bd"/>
</dbReference>
<sequence length="428" mass="46436">MIEVSAPDAGFAALPLAAALQERLVALGFKIPTAVQWQAIPKLAAGEDLLAVADTGQGKTAAFALPLLDLLAKGARRRSQGNQIRLLVLVPTRELAQQVASAFESFCESAKGHSAKILAVYGGVSVNSQMLALRGGADVLVATPGRLLDLHGSNAVRFDALEALVLDEADRMLSLGFADELASIRELLPAKRQTALFSATFGEELQSLLPQWLKPGFQELQLSQPKASTLVQRVITVNKENKAALLASLIKQYDWRQVLVFASAKSSCQHLCTKLAKAGIEAQVFHGDKSQGSRDRTLEDFRSGHTRVLIATDLAGRGIDIDDLPVVINFELPRSPADYMHRIGRSGRAGREGLALSLICHEEYHHFRVIEKKHKLRLEREQIPGFEASADAPEGVDIAKPQAKPEGTGKKKRKNLPPVNAGIWRKPS</sequence>
<keyword evidence="11" id="KW-1185">Reference proteome</keyword>
<protein>
    <submittedName>
        <fullName evidence="10">DEAD/DEAH box helicase</fullName>
    </submittedName>
</protein>
<evidence type="ECO:0000256" key="6">
    <source>
        <dbReference type="RuleBase" id="RU000492"/>
    </source>
</evidence>
<dbReference type="PANTHER" id="PTHR47959">
    <property type="entry name" value="ATP-DEPENDENT RNA HELICASE RHLE-RELATED"/>
    <property type="match status" value="1"/>
</dbReference>
<accession>A0A975AJ31</accession>
<comment type="similarity">
    <text evidence="5 6">Belongs to the DEAD box helicase family.</text>
</comment>
<evidence type="ECO:0000256" key="3">
    <source>
        <dbReference type="ARBA" id="ARBA00022806"/>
    </source>
</evidence>
<reference evidence="10 11" key="1">
    <citation type="submission" date="2021-03" db="EMBL/GenBank/DDBJ databases">
        <title>Novel species identification of genus Shewanella.</title>
        <authorList>
            <person name="Liu G."/>
            <person name="Zhang Q."/>
        </authorList>
    </citation>
    <scope>NUCLEOTIDE SEQUENCE [LARGE SCALE GENOMIC DNA]</scope>
    <source>
        <strain evidence="10 11">FJAT-53726</strain>
    </source>
</reference>
<evidence type="ECO:0000256" key="7">
    <source>
        <dbReference type="SAM" id="MobiDB-lite"/>
    </source>
</evidence>
<dbReference type="EMBL" id="CP071504">
    <property type="protein sequence ID" value="QSX28872.1"/>
    <property type="molecule type" value="Genomic_DNA"/>
</dbReference>
<dbReference type="GO" id="GO:0003724">
    <property type="term" value="F:RNA helicase activity"/>
    <property type="evidence" value="ECO:0007669"/>
    <property type="project" value="TreeGrafter"/>
</dbReference>
<evidence type="ECO:0000256" key="4">
    <source>
        <dbReference type="ARBA" id="ARBA00022840"/>
    </source>
</evidence>
<feature type="region of interest" description="Disordered" evidence="7">
    <location>
        <begin position="386"/>
        <end position="428"/>
    </location>
</feature>
<dbReference type="GO" id="GO:0003676">
    <property type="term" value="F:nucleic acid binding"/>
    <property type="evidence" value="ECO:0007669"/>
    <property type="project" value="InterPro"/>
</dbReference>
<evidence type="ECO:0000256" key="1">
    <source>
        <dbReference type="ARBA" id="ARBA00022741"/>
    </source>
</evidence>
<gene>
    <name evidence="10" type="ORF">JYB88_11385</name>
</gene>
<dbReference type="SMART" id="SM00487">
    <property type="entry name" value="DEXDc"/>
    <property type="match status" value="1"/>
</dbReference>
<evidence type="ECO:0000256" key="2">
    <source>
        <dbReference type="ARBA" id="ARBA00022801"/>
    </source>
</evidence>
<organism evidence="10 11">
    <name type="scientific">Shewanella cyperi</name>
    <dbReference type="NCBI Taxonomy" id="2814292"/>
    <lineage>
        <taxon>Bacteria</taxon>
        <taxon>Pseudomonadati</taxon>
        <taxon>Pseudomonadota</taxon>
        <taxon>Gammaproteobacteria</taxon>
        <taxon>Alteromonadales</taxon>
        <taxon>Shewanellaceae</taxon>
        <taxon>Shewanella</taxon>
    </lineage>
</organism>
<dbReference type="PROSITE" id="PS51192">
    <property type="entry name" value="HELICASE_ATP_BIND_1"/>
    <property type="match status" value="1"/>
</dbReference>
<dbReference type="CDD" id="cd18787">
    <property type="entry name" value="SF2_C_DEAD"/>
    <property type="match status" value="1"/>
</dbReference>
<dbReference type="CDD" id="cd00268">
    <property type="entry name" value="DEADc"/>
    <property type="match status" value="1"/>
</dbReference>
<keyword evidence="1 6" id="KW-0547">Nucleotide-binding</keyword>
<evidence type="ECO:0000313" key="10">
    <source>
        <dbReference type="EMBL" id="QSX28872.1"/>
    </source>
</evidence>
<dbReference type="InterPro" id="IPR050079">
    <property type="entry name" value="DEAD_box_RNA_helicase"/>
</dbReference>
<evidence type="ECO:0000259" key="9">
    <source>
        <dbReference type="PROSITE" id="PS51194"/>
    </source>
</evidence>
<evidence type="ECO:0000256" key="5">
    <source>
        <dbReference type="ARBA" id="ARBA00038437"/>
    </source>
</evidence>
<keyword evidence="3 6" id="KW-0347">Helicase</keyword>
<dbReference type="InterPro" id="IPR011545">
    <property type="entry name" value="DEAD/DEAH_box_helicase_dom"/>
</dbReference>
<dbReference type="SMART" id="SM00490">
    <property type="entry name" value="HELICc"/>
    <property type="match status" value="1"/>
</dbReference>
<keyword evidence="2 6" id="KW-0378">Hydrolase</keyword>
<dbReference type="Gene3D" id="3.40.50.300">
    <property type="entry name" value="P-loop containing nucleotide triphosphate hydrolases"/>
    <property type="match status" value="2"/>
</dbReference>
<dbReference type="Pfam" id="PF00271">
    <property type="entry name" value="Helicase_C"/>
    <property type="match status" value="1"/>
</dbReference>
<dbReference type="GO" id="GO:0005524">
    <property type="term" value="F:ATP binding"/>
    <property type="evidence" value="ECO:0007669"/>
    <property type="project" value="UniProtKB-KW"/>
</dbReference>
<dbReference type="InterPro" id="IPR000629">
    <property type="entry name" value="RNA-helicase_DEAD-box_CS"/>
</dbReference>
<dbReference type="PROSITE" id="PS51194">
    <property type="entry name" value="HELICASE_CTER"/>
    <property type="match status" value="1"/>
</dbReference>
<keyword evidence="4 6" id="KW-0067">ATP-binding</keyword>
<evidence type="ECO:0000313" key="11">
    <source>
        <dbReference type="Proteomes" id="UP000663281"/>
    </source>
</evidence>
<dbReference type="GO" id="GO:0005829">
    <property type="term" value="C:cytosol"/>
    <property type="evidence" value="ECO:0007669"/>
    <property type="project" value="TreeGrafter"/>
</dbReference>
<dbReference type="AlphaFoldDB" id="A0A975AJ31"/>
<dbReference type="Pfam" id="PF00270">
    <property type="entry name" value="DEAD"/>
    <property type="match status" value="1"/>
</dbReference>
<evidence type="ECO:0000259" key="8">
    <source>
        <dbReference type="PROSITE" id="PS51192"/>
    </source>
</evidence>
<dbReference type="SUPFAM" id="SSF52540">
    <property type="entry name" value="P-loop containing nucleoside triphosphate hydrolases"/>
    <property type="match status" value="1"/>
</dbReference>
<feature type="domain" description="Helicase C-terminal" evidence="9">
    <location>
        <begin position="229"/>
        <end position="391"/>
    </location>
</feature>
<dbReference type="PANTHER" id="PTHR47959:SF13">
    <property type="entry name" value="ATP-DEPENDENT RNA HELICASE RHLE"/>
    <property type="match status" value="1"/>
</dbReference>